<evidence type="ECO:0000313" key="3">
    <source>
        <dbReference type="Proteomes" id="UP001165060"/>
    </source>
</evidence>
<evidence type="ECO:0000256" key="1">
    <source>
        <dbReference type="SAM" id="MobiDB-lite"/>
    </source>
</evidence>
<protein>
    <submittedName>
        <fullName evidence="2">Uncharacterized protein</fullName>
    </submittedName>
</protein>
<feature type="region of interest" description="Disordered" evidence="1">
    <location>
        <begin position="1"/>
        <end position="21"/>
    </location>
</feature>
<dbReference type="Proteomes" id="UP001165060">
    <property type="component" value="Unassembled WGS sequence"/>
</dbReference>
<dbReference type="EMBL" id="BRYB01001326">
    <property type="protein sequence ID" value="GMI23264.1"/>
    <property type="molecule type" value="Genomic_DNA"/>
</dbReference>
<proteinExistence type="predicted"/>
<name>A0ABQ6MC18_9STRA</name>
<reference evidence="2 3" key="1">
    <citation type="journal article" date="2023" name="Commun. Biol.">
        <title>Genome analysis of Parmales, the sister group of diatoms, reveals the evolutionary specialization of diatoms from phago-mixotrophs to photoautotrophs.</title>
        <authorList>
            <person name="Ban H."/>
            <person name="Sato S."/>
            <person name="Yoshikawa S."/>
            <person name="Yamada K."/>
            <person name="Nakamura Y."/>
            <person name="Ichinomiya M."/>
            <person name="Sato N."/>
            <person name="Blanc-Mathieu R."/>
            <person name="Endo H."/>
            <person name="Kuwata A."/>
            <person name="Ogata H."/>
        </authorList>
    </citation>
    <scope>NUCLEOTIDE SEQUENCE [LARGE SCALE GENOMIC DNA]</scope>
</reference>
<accession>A0ABQ6MC18</accession>
<feature type="non-terminal residue" evidence="2">
    <location>
        <position position="1"/>
    </location>
</feature>
<gene>
    <name evidence="2" type="ORF">TeGR_g7326</name>
</gene>
<comment type="caution">
    <text evidence="2">The sequence shown here is derived from an EMBL/GenBank/DDBJ whole genome shotgun (WGS) entry which is preliminary data.</text>
</comment>
<sequence>QRQSRRATAPRPASPSDSSVTTVVDPKVAKVIKIQAHFRRFIVKTKVLPAKIDAINALRFESYSLVESLIEAFILEDFIPDVLVEVLAGQGKDYDESDTDEETDATFRKRERTGIFTAILDEALPPLIRETCGEIVAEILDEYLDAEEEKAFRAGQSKKNPVHVIAKLFFDEIVAMEAPTIAKEVVNETVSEFLLMKSVTNYYEAEVESAIVAQFVTQTVRQTVHDMSMEDIAKQLVEEVCKEMCRGESEVTLPEMREGEAERMAEYEFDLVNAAASRSLMMSSVLTSLATTAGHKGETLIMTSLCNSILHRTIASRLTLLVQGVENSEKAAEEAFMFRDVREALCCEMGVEKLLEMLEEECELEEALVQERELEEKRKKFMSSS</sequence>
<evidence type="ECO:0000313" key="2">
    <source>
        <dbReference type="EMBL" id="GMI23264.1"/>
    </source>
</evidence>
<keyword evidence="3" id="KW-1185">Reference proteome</keyword>
<organism evidence="2 3">
    <name type="scientific">Tetraparma gracilis</name>
    <dbReference type="NCBI Taxonomy" id="2962635"/>
    <lineage>
        <taxon>Eukaryota</taxon>
        <taxon>Sar</taxon>
        <taxon>Stramenopiles</taxon>
        <taxon>Ochrophyta</taxon>
        <taxon>Bolidophyceae</taxon>
        <taxon>Parmales</taxon>
        <taxon>Triparmaceae</taxon>
        <taxon>Tetraparma</taxon>
    </lineage>
</organism>